<dbReference type="RefSeq" id="WP_048880320.1">
    <property type="nucleotide sequence ID" value="NZ_BANC01000125.1"/>
</dbReference>
<sequence length="280" mass="30943">MEFTRRFLCNLGTKLTLSMPLWMHTGIARAMQKNLHPASDQTIPRKIDPSHLIVIDPGHGGRDPGCIGSGDVFEKDIVLDTALDLHNALRRAGYRTMMTRDRDVFIPLQNRVDFAERHRAALLISVHANAIVGHPNIRGASVYTFSPDPSDPLAAEIARSENSVEVLSSPSFKGISPEASKILFDLMGRNTKIESILAQKTMVDSLARHVDMLGNPARKATFAVLQSNAIPSILVETAFLSNPTDEAALRTPAFRHRLSQSMKNAVDAWFTTRQRELGNI</sequence>
<dbReference type="STRING" id="1120923.SAMN02746095_01157"/>
<keyword evidence="6" id="KW-1185">Reference proteome</keyword>
<comment type="caution">
    <text evidence="5">The sequence shown here is derived from an EMBL/GenBank/DDBJ whole genome shotgun (WGS) entry which is preliminary data.</text>
</comment>
<dbReference type="GO" id="GO:0008745">
    <property type="term" value="F:N-acetylmuramoyl-L-alanine amidase activity"/>
    <property type="evidence" value="ECO:0007669"/>
    <property type="project" value="UniProtKB-EC"/>
</dbReference>
<dbReference type="OrthoDB" id="9806267at2"/>
<accession>A0A0D6PJS6</accession>
<dbReference type="AlphaFoldDB" id="A0A0D6PJS6"/>
<evidence type="ECO:0000313" key="5">
    <source>
        <dbReference type="EMBL" id="GAN81937.1"/>
    </source>
</evidence>
<protein>
    <recommendedName>
        <fullName evidence="2">N-acetylmuramoyl-L-alanine amidase</fullName>
        <ecNumber evidence="2">3.5.1.28</ecNumber>
    </recommendedName>
</protein>
<dbReference type="SUPFAM" id="SSF53187">
    <property type="entry name" value="Zn-dependent exopeptidases"/>
    <property type="match status" value="1"/>
</dbReference>
<reference evidence="5 6" key="1">
    <citation type="submission" date="2012-11" db="EMBL/GenBank/DDBJ databases">
        <title>Whole genome sequence of Acidocella aminolytica 101 = DSM 11237.</title>
        <authorList>
            <person name="Azuma Y."/>
            <person name="Higashiura N."/>
            <person name="Hirakawa H."/>
            <person name="Matsushita K."/>
        </authorList>
    </citation>
    <scope>NUCLEOTIDE SEQUENCE [LARGE SCALE GENOMIC DNA]</scope>
    <source>
        <strain evidence="6">101 / DSM 11237</strain>
    </source>
</reference>
<dbReference type="GO" id="GO:0009253">
    <property type="term" value="P:peptidoglycan catabolic process"/>
    <property type="evidence" value="ECO:0007669"/>
    <property type="project" value="InterPro"/>
</dbReference>
<proteinExistence type="predicted"/>
<dbReference type="EMBL" id="BANC01000125">
    <property type="protein sequence ID" value="GAN81937.1"/>
    <property type="molecule type" value="Genomic_DNA"/>
</dbReference>
<dbReference type="Pfam" id="PF01520">
    <property type="entry name" value="Amidase_3"/>
    <property type="match status" value="1"/>
</dbReference>
<evidence type="ECO:0000256" key="3">
    <source>
        <dbReference type="ARBA" id="ARBA00022801"/>
    </source>
</evidence>
<gene>
    <name evidence="5" type="ORF">Aam_127_016</name>
</gene>
<dbReference type="GO" id="GO:0030288">
    <property type="term" value="C:outer membrane-bounded periplasmic space"/>
    <property type="evidence" value="ECO:0007669"/>
    <property type="project" value="TreeGrafter"/>
</dbReference>
<dbReference type="InterPro" id="IPR050695">
    <property type="entry name" value="N-acetylmuramoyl_amidase_3"/>
</dbReference>
<dbReference type="CDD" id="cd02696">
    <property type="entry name" value="MurNAc-LAA"/>
    <property type="match status" value="1"/>
</dbReference>
<feature type="domain" description="MurNAc-LAA" evidence="4">
    <location>
        <begin position="112"/>
        <end position="267"/>
    </location>
</feature>
<keyword evidence="3" id="KW-0378">Hydrolase</keyword>
<dbReference type="PANTHER" id="PTHR30404:SF0">
    <property type="entry name" value="N-ACETYLMURAMOYL-L-ALANINE AMIDASE AMIC"/>
    <property type="match status" value="1"/>
</dbReference>
<evidence type="ECO:0000256" key="1">
    <source>
        <dbReference type="ARBA" id="ARBA00001561"/>
    </source>
</evidence>
<evidence type="ECO:0000256" key="2">
    <source>
        <dbReference type="ARBA" id="ARBA00011901"/>
    </source>
</evidence>
<dbReference type="Proteomes" id="UP000032668">
    <property type="component" value="Unassembled WGS sequence"/>
</dbReference>
<dbReference type="Gene3D" id="3.40.630.40">
    <property type="entry name" value="Zn-dependent exopeptidases"/>
    <property type="match status" value="1"/>
</dbReference>
<comment type="catalytic activity">
    <reaction evidence="1">
        <text>Hydrolyzes the link between N-acetylmuramoyl residues and L-amino acid residues in certain cell-wall glycopeptides.</text>
        <dbReference type="EC" id="3.5.1.28"/>
    </reaction>
</comment>
<dbReference type="SMART" id="SM00646">
    <property type="entry name" value="Ami_3"/>
    <property type="match status" value="1"/>
</dbReference>
<organism evidence="5 6">
    <name type="scientific">Acidocella aminolytica 101 = DSM 11237</name>
    <dbReference type="NCBI Taxonomy" id="1120923"/>
    <lineage>
        <taxon>Bacteria</taxon>
        <taxon>Pseudomonadati</taxon>
        <taxon>Pseudomonadota</taxon>
        <taxon>Alphaproteobacteria</taxon>
        <taxon>Acetobacterales</taxon>
        <taxon>Acidocellaceae</taxon>
        <taxon>Acidocella</taxon>
    </lineage>
</organism>
<evidence type="ECO:0000259" key="4">
    <source>
        <dbReference type="SMART" id="SM00646"/>
    </source>
</evidence>
<dbReference type="EC" id="3.5.1.28" evidence="2"/>
<name>A0A0D6PJS6_9PROT</name>
<dbReference type="PANTHER" id="PTHR30404">
    <property type="entry name" value="N-ACETYLMURAMOYL-L-ALANINE AMIDASE"/>
    <property type="match status" value="1"/>
</dbReference>
<dbReference type="InterPro" id="IPR002508">
    <property type="entry name" value="MurNAc-LAA_cat"/>
</dbReference>
<evidence type="ECO:0000313" key="6">
    <source>
        <dbReference type="Proteomes" id="UP000032668"/>
    </source>
</evidence>